<dbReference type="PROSITE" id="PS50935">
    <property type="entry name" value="SSB"/>
    <property type="match status" value="1"/>
</dbReference>
<dbReference type="PANTHER" id="PTHR10302">
    <property type="entry name" value="SINGLE-STRANDED DNA-BINDING PROTEIN"/>
    <property type="match status" value="1"/>
</dbReference>
<organism evidence="4 5">
    <name type="scientific">Catenulispora yoronensis</name>
    <dbReference type="NCBI Taxonomy" id="450799"/>
    <lineage>
        <taxon>Bacteria</taxon>
        <taxon>Bacillati</taxon>
        <taxon>Actinomycetota</taxon>
        <taxon>Actinomycetes</taxon>
        <taxon>Catenulisporales</taxon>
        <taxon>Catenulisporaceae</taxon>
        <taxon>Catenulispora</taxon>
    </lineage>
</organism>
<evidence type="ECO:0000256" key="1">
    <source>
        <dbReference type="ARBA" id="ARBA00023125"/>
    </source>
</evidence>
<evidence type="ECO:0000313" key="5">
    <source>
        <dbReference type="Proteomes" id="UP001500751"/>
    </source>
</evidence>
<sequence length="139" mass="14954">MSISATTTIIGNITSAPDLRFTQGGKAVINFTVASTERYLDRSTGEWKDGSTVFMPCYSWNGAENIAESLSKGDRAIITGRLKQRSYTTDDGNKRQVVELEVDEVGPSLRYAQAKPIKAPRAGSTYAAQGADQWATAGA</sequence>
<accession>A0ABP5GLF5</accession>
<dbReference type="InterPro" id="IPR011344">
    <property type="entry name" value="ssDNA-bd"/>
</dbReference>
<dbReference type="PANTHER" id="PTHR10302:SF27">
    <property type="entry name" value="SINGLE-STRANDED DNA-BINDING PROTEIN"/>
    <property type="match status" value="1"/>
</dbReference>
<dbReference type="Pfam" id="PF00436">
    <property type="entry name" value="SSB"/>
    <property type="match status" value="1"/>
</dbReference>
<dbReference type="HAMAP" id="MF_00984">
    <property type="entry name" value="SSB"/>
    <property type="match status" value="1"/>
</dbReference>
<dbReference type="InterPro" id="IPR000424">
    <property type="entry name" value="Primosome_PriB/ssb"/>
</dbReference>
<reference evidence="5" key="1">
    <citation type="journal article" date="2019" name="Int. J. Syst. Evol. Microbiol.">
        <title>The Global Catalogue of Microorganisms (GCM) 10K type strain sequencing project: providing services to taxonomists for standard genome sequencing and annotation.</title>
        <authorList>
            <consortium name="The Broad Institute Genomics Platform"/>
            <consortium name="The Broad Institute Genome Sequencing Center for Infectious Disease"/>
            <person name="Wu L."/>
            <person name="Ma J."/>
        </authorList>
    </citation>
    <scope>NUCLEOTIDE SEQUENCE [LARGE SCALE GENOMIC DNA]</scope>
    <source>
        <strain evidence="5">JCM 16014</strain>
    </source>
</reference>
<comment type="subunit">
    <text evidence="2">Homotetramer.</text>
</comment>
<proteinExistence type="inferred from homology"/>
<dbReference type="RefSeq" id="WP_344668926.1">
    <property type="nucleotide sequence ID" value="NZ_BAAAQN010000041.1"/>
</dbReference>
<evidence type="ECO:0000256" key="3">
    <source>
        <dbReference type="RuleBase" id="RU000524"/>
    </source>
</evidence>
<gene>
    <name evidence="4" type="ORF">GCM10009839_58900</name>
</gene>
<keyword evidence="1 2" id="KW-0238">DNA-binding</keyword>
<dbReference type="GO" id="GO:0003677">
    <property type="term" value="F:DNA binding"/>
    <property type="evidence" value="ECO:0007669"/>
    <property type="project" value="UniProtKB-KW"/>
</dbReference>
<dbReference type="CDD" id="cd04496">
    <property type="entry name" value="SSB_OBF"/>
    <property type="match status" value="1"/>
</dbReference>
<keyword evidence="5" id="KW-1185">Reference proteome</keyword>
<protein>
    <recommendedName>
        <fullName evidence="2 3">Single-stranded DNA-binding protein</fullName>
        <shortName evidence="2">SSB</shortName>
    </recommendedName>
</protein>
<comment type="caution">
    <text evidence="2">Lacks conserved residue(s) required for the propagation of feature annotation.</text>
</comment>
<dbReference type="EMBL" id="BAAAQN010000041">
    <property type="protein sequence ID" value="GAA2046609.1"/>
    <property type="molecule type" value="Genomic_DNA"/>
</dbReference>
<dbReference type="NCBIfam" id="TIGR00621">
    <property type="entry name" value="ssb"/>
    <property type="match status" value="1"/>
</dbReference>
<dbReference type="InterPro" id="IPR012340">
    <property type="entry name" value="NA-bd_OB-fold"/>
</dbReference>
<evidence type="ECO:0000256" key="2">
    <source>
        <dbReference type="HAMAP-Rule" id="MF_00984"/>
    </source>
</evidence>
<dbReference type="Gene3D" id="2.40.50.140">
    <property type="entry name" value="Nucleic acid-binding proteins"/>
    <property type="match status" value="1"/>
</dbReference>
<evidence type="ECO:0000313" key="4">
    <source>
        <dbReference type="EMBL" id="GAA2046609.1"/>
    </source>
</evidence>
<dbReference type="SUPFAM" id="SSF50249">
    <property type="entry name" value="Nucleic acid-binding proteins"/>
    <property type="match status" value="1"/>
</dbReference>
<dbReference type="Proteomes" id="UP001500751">
    <property type="component" value="Unassembled WGS sequence"/>
</dbReference>
<name>A0ABP5GLF5_9ACTN</name>
<comment type="caution">
    <text evidence="4">The sequence shown here is derived from an EMBL/GenBank/DDBJ whole genome shotgun (WGS) entry which is preliminary data.</text>
</comment>